<dbReference type="SMART" id="SM00220">
    <property type="entry name" value="S_TKc"/>
    <property type="match status" value="1"/>
</dbReference>
<keyword evidence="7" id="KW-0723">Serine/threonine-protein kinase</keyword>
<keyword evidence="3 6" id="KW-0547">Nucleotide-binding</keyword>
<evidence type="ECO:0000256" key="7">
    <source>
        <dbReference type="RuleBase" id="RU000304"/>
    </source>
</evidence>
<feature type="binding site" evidence="6">
    <location>
        <position position="34"/>
    </location>
    <ligand>
        <name>ATP</name>
        <dbReference type="ChEBI" id="CHEBI:30616"/>
    </ligand>
</feature>
<dbReference type="InterPro" id="IPR000719">
    <property type="entry name" value="Prot_kinase_dom"/>
</dbReference>
<comment type="similarity">
    <text evidence="7">Belongs to the protein kinase superfamily.</text>
</comment>
<dbReference type="AlphaFoldDB" id="A0A1R2C9I7"/>
<dbReference type="SUPFAM" id="SSF56112">
    <property type="entry name" value="Protein kinase-like (PK-like)"/>
    <property type="match status" value="1"/>
</dbReference>
<comment type="caution">
    <text evidence="9">The sequence shown here is derived from an EMBL/GenBank/DDBJ whole genome shotgun (WGS) entry which is preliminary data.</text>
</comment>
<evidence type="ECO:0000313" key="9">
    <source>
        <dbReference type="EMBL" id="OMJ85630.1"/>
    </source>
</evidence>
<evidence type="ECO:0000256" key="1">
    <source>
        <dbReference type="ARBA" id="ARBA00011245"/>
    </source>
</evidence>
<dbReference type="GO" id="GO:0010506">
    <property type="term" value="P:regulation of autophagy"/>
    <property type="evidence" value="ECO:0007669"/>
    <property type="project" value="InterPro"/>
</dbReference>
<dbReference type="PROSITE" id="PS50011">
    <property type="entry name" value="PROTEIN_KINASE_DOM"/>
    <property type="match status" value="1"/>
</dbReference>
<dbReference type="PANTHER" id="PTHR24348">
    <property type="entry name" value="SERINE/THREONINE-PROTEIN KINASE UNC-51-RELATED"/>
    <property type="match status" value="1"/>
</dbReference>
<organism evidence="9 10">
    <name type="scientific">Stentor coeruleus</name>
    <dbReference type="NCBI Taxonomy" id="5963"/>
    <lineage>
        <taxon>Eukaryota</taxon>
        <taxon>Sar</taxon>
        <taxon>Alveolata</taxon>
        <taxon>Ciliophora</taxon>
        <taxon>Postciliodesmatophora</taxon>
        <taxon>Heterotrichea</taxon>
        <taxon>Heterotrichida</taxon>
        <taxon>Stentoridae</taxon>
        <taxon>Stentor</taxon>
    </lineage>
</organism>
<reference evidence="9 10" key="1">
    <citation type="submission" date="2016-11" db="EMBL/GenBank/DDBJ databases">
        <title>The macronuclear genome of Stentor coeruleus: a giant cell with tiny introns.</title>
        <authorList>
            <person name="Slabodnick M."/>
            <person name="Ruby J.G."/>
            <person name="Reiff S.B."/>
            <person name="Swart E.C."/>
            <person name="Gosai S."/>
            <person name="Prabakaran S."/>
            <person name="Witkowska E."/>
            <person name="Larue G.E."/>
            <person name="Fisher S."/>
            <person name="Freeman R.M."/>
            <person name="Gunawardena J."/>
            <person name="Chu W."/>
            <person name="Stover N.A."/>
            <person name="Gregory B.D."/>
            <person name="Nowacki M."/>
            <person name="Derisi J."/>
            <person name="Roy S.W."/>
            <person name="Marshall W.F."/>
            <person name="Sood P."/>
        </authorList>
    </citation>
    <scope>NUCLEOTIDE SEQUENCE [LARGE SCALE GENOMIC DNA]</scope>
    <source>
        <strain evidence="9">WM001</strain>
    </source>
</reference>
<dbReference type="GO" id="GO:0000407">
    <property type="term" value="C:phagophore assembly site"/>
    <property type="evidence" value="ECO:0007669"/>
    <property type="project" value="TreeGrafter"/>
</dbReference>
<keyword evidence="5 6" id="KW-0067">ATP-binding</keyword>
<keyword evidence="2" id="KW-0808">Transferase</keyword>
<keyword evidence="4" id="KW-0418">Kinase</keyword>
<proteinExistence type="inferred from homology"/>
<protein>
    <recommendedName>
        <fullName evidence="8">Protein kinase domain-containing protein</fullName>
    </recommendedName>
</protein>
<dbReference type="GO" id="GO:0005524">
    <property type="term" value="F:ATP binding"/>
    <property type="evidence" value="ECO:0007669"/>
    <property type="project" value="UniProtKB-UniRule"/>
</dbReference>
<dbReference type="Proteomes" id="UP000187209">
    <property type="component" value="Unassembled WGS sequence"/>
</dbReference>
<dbReference type="Gene3D" id="1.10.510.10">
    <property type="entry name" value="Transferase(Phosphotransferase) domain 1"/>
    <property type="match status" value="1"/>
</dbReference>
<evidence type="ECO:0000256" key="4">
    <source>
        <dbReference type="ARBA" id="ARBA00022777"/>
    </source>
</evidence>
<gene>
    <name evidence="9" type="ORF">SteCoe_12975</name>
</gene>
<evidence type="ECO:0000256" key="6">
    <source>
        <dbReference type="PROSITE-ProRule" id="PRU10141"/>
    </source>
</evidence>
<dbReference type="GO" id="GO:0000045">
    <property type="term" value="P:autophagosome assembly"/>
    <property type="evidence" value="ECO:0007669"/>
    <property type="project" value="TreeGrafter"/>
</dbReference>
<comment type="subunit">
    <text evidence="1">Monomer.</text>
</comment>
<dbReference type="PROSITE" id="PS00108">
    <property type="entry name" value="PROTEIN_KINASE_ST"/>
    <property type="match status" value="1"/>
</dbReference>
<evidence type="ECO:0000256" key="3">
    <source>
        <dbReference type="ARBA" id="ARBA00022741"/>
    </source>
</evidence>
<dbReference type="Pfam" id="PF00069">
    <property type="entry name" value="Pkinase"/>
    <property type="match status" value="1"/>
</dbReference>
<dbReference type="GO" id="GO:0004674">
    <property type="term" value="F:protein serine/threonine kinase activity"/>
    <property type="evidence" value="ECO:0007669"/>
    <property type="project" value="UniProtKB-KW"/>
</dbReference>
<dbReference type="InterPro" id="IPR045269">
    <property type="entry name" value="Atg1-like"/>
</dbReference>
<evidence type="ECO:0000256" key="5">
    <source>
        <dbReference type="ARBA" id="ARBA00022840"/>
    </source>
</evidence>
<name>A0A1R2C9I7_9CILI</name>
<feature type="domain" description="Protein kinase" evidence="8">
    <location>
        <begin position="5"/>
        <end position="258"/>
    </location>
</feature>
<dbReference type="GO" id="GO:0005829">
    <property type="term" value="C:cytosol"/>
    <property type="evidence" value="ECO:0007669"/>
    <property type="project" value="TreeGrafter"/>
</dbReference>
<evidence type="ECO:0000256" key="2">
    <source>
        <dbReference type="ARBA" id="ARBA00022679"/>
    </source>
</evidence>
<dbReference type="InterPro" id="IPR011009">
    <property type="entry name" value="Kinase-like_dom_sf"/>
</dbReference>
<dbReference type="PANTHER" id="PTHR24348:SF22">
    <property type="entry name" value="NON-SPECIFIC SERINE_THREONINE PROTEIN KINASE"/>
    <property type="match status" value="1"/>
</dbReference>
<accession>A0A1R2C9I7</accession>
<dbReference type="EMBL" id="MPUH01000230">
    <property type="protein sequence ID" value="OMJ85630.1"/>
    <property type="molecule type" value="Genomic_DNA"/>
</dbReference>
<dbReference type="GO" id="GO:0016020">
    <property type="term" value="C:membrane"/>
    <property type="evidence" value="ECO:0007669"/>
    <property type="project" value="TreeGrafter"/>
</dbReference>
<evidence type="ECO:0000259" key="8">
    <source>
        <dbReference type="PROSITE" id="PS50011"/>
    </source>
</evidence>
<dbReference type="OrthoDB" id="193931at2759"/>
<evidence type="ECO:0000313" key="10">
    <source>
        <dbReference type="Proteomes" id="UP000187209"/>
    </source>
</evidence>
<dbReference type="GO" id="GO:0005776">
    <property type="term" value="C:autophagosome"/>
    <property type="evidence" value="ECO:0007669"/>
    <property type="project" value="TreeGrafter"/>
</dbReference>
<dbReference type="PROSITE" id="PS00107">
    <property type="entry name" value="PROTEIN_KINASE_ATP"/>
    <property type="match status" value="1"/>
</dbReference>
<dbReference type="FunFam" id="1.10.510.10:FF:000571">
    <property type="entry name" value="Maternal embryonic leucine zipper kinase"/>
    <property type="match status" value="1"/>
</dbReference>
<dbReference type="InterPro" id="IPR008271">
    <property type="entry name" value="Ser/Thr_kinase_AS"/>
</dbReference>
<keyword evidence="10" id="KW-1185">Reference proteome</keyword>
<sequence>MKNILEITNLIGKGTFGKVFVANDGLGGRVAVKKLLTKDMDSRELTLLQQEISIMSNITHPNIVDLKFIIKTEDSVYLIMEYCEGGDLELFLNTHKGISIQLIRKWLSSLLSALAYLHSLNIMHRDLKLANFLLTTLEAQNADIKIADFGFAKIMASEITCSQVGSPLYMAPEIFHDNQYTIKADIWSLGIVFYEILTGRAPFACRTMAELIRKQNEQVAFPFTSSLPEEAKHLILSMININFELRPDSKTLLKHKFFTQECEDTWIEIDRLKQEYVFIGNDSEEEEKKEPEKNEEMHKSDYFEDYEESTFVMLNLEIQIIIAEKLLKFSENFDSQKKNCIITYLSPLVKQLILTLDDQYAENQGYKLIIEILEKLKKKLRKLADIVFMNETEPCDYNKNIALNMLENCQDKFTKYCLQLIVKYFEE</sequence>
<dbReference type="InterPro" id="IPR017441">
    <property type="entry name" value="Protein_kinase_ATP_BS"/>
</dbReference>